<proteinExistence type="predicted"/>
<name>A0A2V3ISD4_9FLOR</name>
<feature type="compositionally biased region" description="Pro residues" evidence="1">
    <location>
        <begin position="145"/>
        <end position="166"/>
    </location>
</feature>
<evidence type="ECO:0000256" key="1">
    <source>
        <dbReference type="SAM" id="MobiDB-lite"/>
    </source>
</evidence>
<reference evidence="2 3" key="1">
    <citation type="journal article" date="2018" name="Mol. Biol. Evol.">
        <title>Analysis of the draft genome of the red seaweed Gracilariopsis chorda provides insights into genome size evolution in Rhodophyta.</title>
        <authorList>
            <person name="Lee J."/>
            <person name="Yang E.C."/>
            <person name="Graf L."/>
            <person name="Yang J.H."/>
            <person name="Qiu H."/>
            <person name="Zel Zion U."/>
            <person name="Chan C.X."/>
            <person name="Stephens T.G."/>
            <person name="Weber A.P.M."/>
            <person name="Boo G.H."/>
            <person name="Boo S.M."/>
            <person name="Kim K.M."/>
            <person name="Shin Y."/>
            <person name="Jung M."/>
            <person name="Lee S.J."/>
            <person name="Yim H.S."/>
            <person name="Lee J.H."/>
            <person name="Bhattacharya D."/>
            <person name="Yoon H.S."/>
        </authorList>
    </citation>
    <scope>NUCLEOTIDE SEQUENCE [LARGE SCALE GENOMIC DNA]</scope>
    <source>
        <strain evidence="2 3">SKKU-2015</strain>
        <tissue evidence="2">Whole body</tissue>
    </source>
</reference>
<feature type="region of interest" description="Disordered" evidence="1">
    <location>
        <begin position="139"/>
        <end position="217"/>
    </location>
</feature>
<dbReference type="EMBL" id="NBIV01000084">
    <property type="protein sequence ID" value="PXF44657.1"/>
    <property type="molecule type" value="Genomic_DNA"/>
</dbReference>
<gene>
    <name evidence="2" type="ORF">BWQ96_05599</name>
</gene>
<evidence type="ECO:0000313" key="2">
    <source>
        <dbReference type="EMBL" id="PXF44657.1"/>
    </source>
</evidence>
<dbReference type="Pfam" id="PF10175">
    <property type="entry name" value="MPP6"/>
    <property type="match status" value="1"/>
</dbReference>
<organism evidence="2 3">
    <name type="scientific">Gracilariopsis chorda</name>
    <dbReference type="NCBI Taxonomy" id="448386"/>
    <lineage>
        <taxon>Eukaryota</taxon>
        <taxon>Rhodophyta</taxon>
        <taxon>Florideophyceae</taxon>
        <taxon>Rhodymeniophycidae</taxon>
        <taxon>Gracilariales</taxon>
        <taxon>Gracilariaceae</taxon>
        <taxon>Gracilariopsis</taxon>
    </lineage>
</organism>
<feature type="region of interest" description="Disordered" evidence="1">
    <location>
        <begin position="69"/>
        <end position="127"/>
    </location>
</feature>
<keyword evidence="3" id="KW-1185">Reference proteome</keyword>
<sequence length="217" mass="23680">MATPAPPLPPPALLIAPYNFSVPVLLSLFPSLPQLPSSTPLAAMSAANRPPKRSLSNRLRNMRFMQRRAESTLRTTLTAAQTARHQQTHWQTPQQSHQPPSTKPTILLETGVSTDHSPPPRATCRRSFGGFNKLYEKQPQQLEDQPPPSPPSSPPAAPSKPAPPSLSSPVIKRNPLAKKHALAPRVKPIIKKSAKRSVPRSASRRPPPSFTFRAPKG</sequence>
<feature type="compositionally biased region" description="Basic residues" evidence="1">
    <location>
        <begin position="175"/>
        <end position="198"/>
    </location>
</feature>
<feature type="compositionally biased region" description="Low complexity" evidence="1">
    <location>
        <begin position="72"/>
        <end position="100"/>
    </location>
</feature>
<dbReference type="AlphaFoldDB" id="A0A2V3ISD4"/>
<protein>
    <submittedName>
        <fullName evidence="2">Uncharacterized protein</fullName>
    </submittedName>
</protein>
<dbReference type="Proteomes" id="UP000247409">
    <property type="component" value="Unassembled WGS sequence"/>
</dbReference>
<comment type="caution">
    <text evidence="2">The sequence shown here is derived from an EMBL/GenBank/DDBJ whole genome shotgun (WGS) entry which is preliminary data.</text>
</comment>
<evidence type="ECO:0000313" key="3">
    <source>
        <dbReference type="Proteomes" id="UP000247409"/>
    </source>
</evidence>
<accession>A0A2V3ISD4</accession>